<protein>
    <recommendedName>
        <fullName evidence="4">Zn(2)-C6 fungal-type domain-containing protein</fullName>
    </recommendedName>
</protein>
<dbReference type="PANTHER" id="PTHR37534">
    <property type="entry name" value="TRANSCRIPTIONAL ACTIVATOR PROTEIN UGA3"/>
    <property type="match status" value="1"/>
</dbReference>
<dbReference type="GO" id="GO:0000981">
    <property type="term" value="F:DNA-binding transcription factor activity, RNA polymerase II-specific"/>
    <property type="evidence" value="ECO:0007669"/>
    <property type="project" value="InterPro"/>
</dbReference>
<feature type="domain" description="Zn(2)-C6 fungal-type" evidence="4">
    <location>
        <begin position="8"/>
        <end position="38"/>
    </location>
</feature>
<reference evidence="5" key="1">
    <citation type="submission" date="2021-01" db="EMBL/GenBank/DDBJ databases">
        <authorList>
            <person name="Kaushik A."/>
        </authorList>
    </citation>
    <scope>NUCLEOTIDE SEQUENCE</scope>
    <source>
        <strain evidence="5">AG3-T5</strain>
    </source>
</reference>
<evidence type="ECO:0000259" key="4">
    <source>
        <dbReference type="PROSITE" id="PS50048"/>
    </source>
</evidence>
<evidence type="ECO:0000313" key="5">
    <source>
        <dbReference type="EMBL" id="CAE6452259.1"/>
    </source>
</evidence>
<comment type="caution">
    <text evidence="5">The sequence shown here is derived from an EMBL/GenBank/DDBJ whole genome shotgun (WGS) entry which is preliminary data.</text>
</comment>
<dbReference type="GO" id="GO:0008270">
    <property type="term" value="F:zinc ion binding"/>
    <property type="evidence" value="ECO:0007669"/>
    <property type="project" value="InterPro"/>
</dbReference>
<accession>A0A8H3BBI0</accession>
<comment type="subcellular location">
    <subcellularLocation>
        <location evidence="1">Nucleus</location>
    </subcellularLocation>
</comment>
<sequence>MSYQIDTSCVSCEARNEKCDATKDPAGCRHCVRADLQCEGHFSAGSRILEPKHNARNNELQTDMTHQDYPQHINPDEILEVMTSSIGPSVLSPTSASIRNNPALASTDRHDFHDLGYSVASGSWEYTNLSSRGFVPSQISTVPAGNFHTFSTDSINVPTVQAPTLNESVATIENQYPLERSNSFATAPREYADLHSQAIPHDQISTESTPFTRIPIHPNRQFMTSDAQLPTPPMESSAPWTIAGGSMATPYQANRIHPNYYPANDAHNLPLTPRSPGLRTVRGSSSQVRAELGGNWPYNGPEDDSDEDCENLQESLQDVLVLDREVESNTVSFVLQAFVSWMSRFLFEPTRVIPLVRESIIRGHTSGPETHRRMLLIANTLLAVSQSTDYDLDLFMALYSAISKGVAEARAQSNLTREMAMAAMGSFYELITIACKICSLASVLNIMDFYAPVFRRACPESGEELVNFPKVLTTVEINLKLFATLDVLLSVITSRPMFFRYNLEFPSSREEELLNSEDSPGLRWLYGVPDRLVVTLARMNTLYEDFGNSVDRETVQDLEKEIATCALVVSSVTLDPVLKLGRMVVQECWRLVASIYLYMGLCGADSKDPRVTKIQKKFMSVIGGVKPRRNPDSFLVFPMLVVSRRRNIIPYRPVDASQSYMGCFRM</sequence>
<dbReference type="PANTHER" id="PTHR37534:SF46">
    <property type="entry name" value="ZN(II)2CYS6 TRANSCRIPTION FACTOR (EUROFUNG)"/>
    <property type="match status" value="1"/>
</dbReference>
<dbReference type="InterPro" id="IPR036864">
    <property type="entry name" value="Zn2-C6_fun-type_DNA-bd_sf"/>
</dbReference>
<dbReference type="SUPFAM" id="SSF57701">
    <property type="entry name" value="Zn2/Cys6 DNA-binding domain"/>
    <property type="match status" value="1"/>
</dbReference>
<dbReference type="Pfam" id="PF11951">
    <property type="entry name" value="Fungal_trans_2"/>
    <property type="match status" value="1"/>
</dbReference>
<dbReference type="Proteomes" id="UP000663841">
    <property type="component" value="Unassembled WGS sequence"/>
</dbReference>
<keyword evidence="2" id="KW-0539">Nucleus</keyword>
<dbReference type="PROSITE" id="PS50048">
    <property type="entry name" value="ZN2_CY6_FUNGAL_2"/>
    <property type="match status" value="1"/>
</dbReference>
<organism evidence="5 6">
    <name type="scientific">Rhizoctonia solani</name>
    <dbReference type="NCBI Taxonomy" id="456999"/>
    <lineage>
        <taxon>Eukaryota</taxon>
        <taxon>Fungi</taxon>
        <taxon>Dikarya</taxon>
        <taxon>Basidiomycota</taxon>
        <taxon>Agaricomycotina</taxon>
        <taxon>Agaricomycetes</taxon>
        <taxon>Cantharellales</taxon>
        <taxon>Ceratobasidiaceae</taxon>
        <taxon>Rhizoctonia</taxon>
    </lineage>
</organism>
<dbReference type="CDD" id="cd00067">
    <property type="entry name" value="GAL4"/>
    <property type="match status" value="1"/>
</dbReference>
<evidence type="ECO:0000256" key="1">
    <source>
        <dbReference type="ARBA" id="ARBA00004123"/>
    </source>
</evidence>
<dbReference type="EMBL" id="CAJMWW010000158">
    <property type="protein sequence ID" value="CAE6452259.1"/>
    <property type="molecule type" value="Genomic_DNA"/>
</dbReference>
<name>A0A8H3BBI0_9AGAM</name>
<proteinExistence type="predicted"/>
<evidence type="ECO:0000313" key="6">
    <source>
        <dbReference type="Proteomes" id="UP000663841"/>
    </source>
</evidence>
<dbReference type="SMART" id="SM00066">
    <property type="entry name" value="GAL4"/>
    <property type="match status" value="1"/>
</dbReference>
<dbReference type="GO" id="GO:0005634">
    <property type="term" value="C:nucleus"/>
    <property type="evidence" value="ECO:0007669"/>
    <property type="project" value="UniProtKB-SubCell"/>
</dbReference>
<evidence type="ECO:0000256" key="3">
    <source>
        <dbReference type="SAM" id="MobiDB-lite"/>
    </source>
</evidence>
<gene>
    <name evidence="5" type="ORF">RDB_LOCUS129522</name>
</gene>
<dbReference type="InterPro" id="IPR001138">
    <property type="entry name" value="Zn2Cys6_DnaBD"/>
</dbReference>
<dbReference type="AlphaFoldDB" id="A0A8H3BBI0"/>
<feature type="region of interest" description="Disordered" evidence="3">
    <location>
        <begin position="267"/>
        <end position="308"/>
    </location>
</feature>
<dbReference type="InterPro" id="IPR021858">
    <property type="entry name" value="Fun_TF"/>
</dbReference>
<evidence type="ECO:0000256" key="2">
    <source>
        <dbReference type="ARBA" id="ARBA00023242"/>
    </source>
</evidence>